<evidence type="ECO:0000313" key="1">
    <source>
        <dbReference type="EMBL" id="OWT43241.1"/>
    </source>
</evidence>
<reference evidence="1 2" key="1">
    <citation type="journal article" date="2016" name="PLoS Pathog.">
        <title>Biosynthesis of antibiotic leucinostatins in bio-control fungus Purpureocillium lilacinum and their inhibition on phytophthora revealed by genome mining.</title>
        <authorList>
            <person name="Wang G."/>
            <person name="Liu Z."/>
            <person name="Lin R."/>
            <person name="Li E."/>
            <person name="Mao Z."/>
            <person name="Ling J."/>
            <person name="Yang Y."/>
            <person name="Yin W.B."/>
            <person name="Xie B."/>
        </authorList>
    </citation>
    <scope>NUCLEOTIDE SEQUENCE [LARGE SCALE GENOMIC DNA]</scope>
    <source>
        <strain evidence="1">170</strain>
    </source>
</reference>
<dbReference type="Proteomes" id="UP000078397">
    <property type="component" value="Unassembled WGS sequence"/>
</dbReference>
<keyword evidence="2" id="KW-1185">Reference proteome</keyword>
<sequence length="114" mass="13234">MKGIFYLYQQHQMLAHLVSLIESWIESHCVVVKWRTAPVVEGRDMMVDSVKLVASYMSLARRVKGILNECCSWYAVSTGATVYQVRLLFCCWGRCDRHLHTVSDKRLESKHVGW</sequence>
<gene>
    <name evidence="1" type="ORF">VFPPC_17596</name>
</gene>
<proteinExistence type="predicted"/>
<dbReference type="KEGG" id="pchm:VFPPC_17596"/>
<accession>A0A219AR51</accession>
<dbReference type="EMBL" id="LSBJ02000002">
    <property type="protein sequence ID" value="OWT43241.1"/>
    <property type="molecule type" value="Genomic_DNA"/>
</dbReference>
<dbReference type="AlphaFoldDB" id="A0A219AR51"/>
<organism evidence="1 2">
    <name type="scientific">Pochonia chlamydosporia 170</name>
    <dbReference type="NCBI Taxonomy" id="1380566"/>
    <lineage>
        <taxon>Eukaryota</taxon>
        <taxon>Fungi</taxon>
        <taxon>Dikarya</taxon>
        <taxon>Ascomycota</taxon>
        <taxon>Pezizomycotina</taxon>
        <taxon>Sordariomycetes</taxon>
        <taxon>Hypocreomycetidae</taxon>
        <taxon>Hypocreales</taxon>
        <taxon>Clavicipitaceae</taxon>
        <taxon>Pochonia</taxon>
    </lineage>
</organism>
<dbReference type="GeneID" id="28857244"/>
<name>A0A219AR51_METCM</name>
<dbReference type="RefSeq" id="XP_018146387.2">
    <property type="nucleotide sequence ID" value="XM_018293250.2"/>
</dbReference>
<evidence type="ECO:0000313" key="2">
    <source>
        <dbReference type="Proteomes" id="UP000078397"/>
    </source>
</evidence>
<protein>
    <submittedName>
        <fullName evidence="1">Uncharacterized protein</fullName>
    </submittedName>
</protein>
<comment type="caution">
    <text evidence="1">The sequence shown here is derived from an EMBL/GenBank/DDBJ whole genome shotgun (WGS) entry which is preliminary data.</text>
</comment>